<dbReference type="InterPro" id="IPR042099">
    <property type="entry name" value="ANL_N_sf"/>
</dbReference>
<feature type="domain" description="AMP-binding enzyme C-terminal" evidence="6">
    <location>
        <begin position="430"/>
        <end position="507"/>
    </location>
</feature>
<dbReference type="PANTHER" id="PTHR43107:SF15">
    <property type="entry name" value="FATTY ACID TRANSPORT PROTEIN 3, ISOFORM A"/>
    <property type="match status" value="1"/>
</dbReference>
<dbReference type="GO" id="GO:0005324">
    <property type="term" value="F:long-chain fatty acid transmembrane transporter activity"/>
    <property type="evidence" value="ECO:0007669"/>
    <property type="project" value="TreeGrafter"/>
</dbReference>
<dbReference type="AlphaFoldDB" id="A0A7W2TW75"/>
<dbReference type="Pfam" id="PF13193">
    <property type="entry name" value="AMP-binding_C"/>
    <property type="match status" value="1"/>
</dbReference>
<evidence type="ECO:0000259" key="5">
    <source>
        <dbReference type="Pfam" id="PF00501"/>
    </source>
</evidence>
<dbReference type="RefSeq" id="WP_182171599.1">
    <property type="nucleotide sequence ID" value="NZ_JACFXU010000014.1"/>
</dbReference>
<dbReference type="Pfam" id="PF00501">
    <property type="entry name" value="AMP-binding"/>
    <property type="match status" value="1"/>
</dbReference>
<dbReference type="GO" id="GO:0044539">
    <property type="term" value="P:long-chain fatty acid import into cell"/>
    <property type="evidence" value="ECO:0007669"/>
    <property type="project" value="TreeGrafter"/>
</dbReference>
<evidence type="ECO:0000313" key="7">
    <source>
        <dbReference type="EMBL" id="MBA6413053.1"/>
    </source>
</evidence>
<keyword evidence="4" id="KW-0067">ATP-binding</keyword>
<dbReference type="GO" id="GO:0005524">
    <property type="term" value="F:ATP binding"/>
    <property type="evidence" value="ECO:0007669"/>
    <property type="project" value="UniProtKB-KW"/>
</dbReference>
<gene>
    <name evidence="7" type="ORF">H2508_08020</name>
</gene>
<evidence type="ECO:0000256" key="3">
    <source>
        <dbReference type="ARBA" id="ARBA00022741"/>
    </source>
</evidence>
<name>A0A7W2TW75_9GAMM</name>
<dbReference type="PANTHER" id="PTHR43107">
    <property type="entry name" value="LONG-CHAIN FATTY ACID TRANSPORT PROTEIN"/>
    <property type="match status" value="1"/>
</dbReference>
<comment type="caution">
    <text evidence="7">The sequence shown here is derived from an EMBL/GenBank/DDBJ whole genome shotgun (WGS) entry which is preliminary data.</text>
</comment>
<keyword evidence="8" id="KW-1185">Reference proteome</keyword>
<keyword evidence="3" id="KW-0547">Nucleotide-binding</keyword>
<dbReference type="InterPro" id="IPR020845">
    <property type="entry name" value="AMP-binding_CS"/>
</dbReference>
<protein>
    <submittedName>
        <fullName evidence="7">AMP-binding protein</fullName>
    </submittedName>
</protein>
<feature type="domain" description="AMP-dependent synthetase/ligase" evidence="5">
    <location>
        <begin position="20"/>
        <end position="379"/>
    </location>
</feature>
<proteinExistence type="inferred from homology"/>
<keyword evidence="2" id="KW-0436">Ligase</keyword>
<evidence type="ECO:0000313" key="8">
    <source>
        <dbReference type="Proteomes" id="UP000539350"/>
    </source>
</evidence>
<evidence type="ECO:0000259" key="6">
    <source>
        <dbReference type="Pfam" id="PF13193"/>
    </source>
</evidence>
<dbReference type="GO" id="GO:0005886">
    <property type="term" value="C:plasma membrane"/>
    <property type="evidence" value="ECO:0007669"/>
    <property type="project" value="TreeGrafter"/>
</dbReference>
<dbReference type="EMBL" id="JACFXU010000014">
    <property type="protein sequence ID" value="MBA6413053.1"/>
    <property type="molecule type" value="Genomic_DNA"/>
</dbReference>
<dbReference type="PROSITE" id="PS00455">
    <property type="entry name" value="AMP_BINDING"/>
    <property type="match status" value="1"/>
</dbReference>
<sequence>MNVLSFKNLEDRHLGRALSMQAEQQPDAIFIMFGETRYTFAEANQRVNELAAGFAELGLEQESRIAFYMGSAPEVVFLALAANKLGAMWVPINGDYKGSWLSETINRSRPHILVTDAEHAARVAQVRDDLELKHLVVLGDNSALPESTPFDSLYREGAAEPDMTGMTYGDTSAVLWTSGTTGRSKGVMQSHNVWFNAVESGDAQFGTQDGDVIYSVLPMYNSAAWVTSILRSLIVGVPLAVDPAFSVSNFWERVDYYGATQSFTVGAMHIFLWNTPEKPDDAKHSLRKLMAVPMPPDIAEPFSKRFNLELMPQGLGQSEAMQLVVTMPGQAAPPPGSCGLPSPALEARLVDDDGNDVPDGEAGELWVKPLKPYVIFSGYFDDPEATAKAFEGEWYKTGDMLRKKEDGYYYFADRKKDAVRLKGRNISTFEVELVAKKHPGIADCAAFGVPSDILESETELKLDVILRPGVQLSEQELAQYINDNAPYFFVPRFIEFVDELPYTPTNKVQKFKLRDKGLTAKTWDAQAAGFKAER</sequence>
<evidence type="ECO:0000256" key="1">
    <source>
        <dbReference type="ARBA" id="ARBA00006432"/>
    </source>
</evidence>
<organism evidence="7 8">
    <name type="scientific">Sediminihaliea albiluteola</name>
    <dbReference type="NCBI Taxonomy" id="2758564"/>
    <lineage>
        <taxon>Bacteria</taxon>
        <taxon>Pseudomonadati</taxon>
        <taxon>Pseudomonadota</taxon>
        <taxon>Gammaproteobacteria</taxon>
        <taxon>Cellvibrionales</taxon>
        <taxon>Halieaceae</taxon>
        <taxon>Sediminihaliea</taxon>
    </lineage>
</organism>
<evidence type="ECO:0000256" key="2">
    <source>
        <dbReference type="ARBA" id="ARBA00022598"/>
    </source>
</evidence>
<dbReference type="Gene3D" id="3.40.50.12780">
    <property type="entry name" value="N-terminal domain of ligase-like"/>
    <property type="match status" value="1"/>
</dbReference>
<dbReference type="Proteomes" id="UP000539350">
    <property type="component" value="Unassembled WGS sequence"/>
</dbReference>
<dbReference type="InterPro" id="IPR045851">
    <property type="entry name" value="AMP-bd_C_sf"/>
</dbReference>
<dbReference type="InterPro" id="IPR000873">
    <property type="entry name" value="AMP-dep_synth/lig_dom"/>
</dbReference>
<evidence type="ECO:0000256" key="4">
    <source>
        <dbReference type="ARBA" id="ARBA00022840"/>
    </source>
</evidence>
<dbReference type="GO" id="GO:0004467">
    <property type="term" value="F:long-chain fatty acid-CoA ligase activity"/>
    <property type="evidence" value="ECO:0007669"/>
    <property type="project" value="TreeGrafter"/>
</dbReference>
<comment type="similarity">
    <text evidence="1">Belongs to the ATP-dependent AMP-binding enzyme family.</text>
</comment>
<dbReference type="InterPro" id="IPR025110">
    <property type="entry name" value="AMP-bd_C"/>
</dbReference>
<dbReference type="SUPFAM" id="SSF56801">
    <property type="entry name" value="Acetyl-CoA synthetase-like"/>
    <property type="match status" value="1"/>
</dbReference>
<dbReference type="Gene3D" id="3.30.300.30">
    <property type="match status" value="1"/>
</dbReference>
<accession>A0A7W2TW75</accession>
<reference evidence="7 8" key="1">
    <citation type="submission" date="2020-07" db="EMBL/GenBank/DDBJ databases">
        <title>Halieaceae bacterium, F7430, whole genome shotgun sequencing project.</title>
        <authorList>
            <person name="Jiang S."/>
            <person name="Liu Z.W."/>
            <person name="Du Z.J."/>
        </authorList>
    </citation>
    <scope>NUCLEOTIDE SEQUENCE [LARGE SCALE GENOMIC DNA]</scope>
    <source>
        <strain evidence="7 8">F7430</strain>
    </source>
</reference>